<evidence type="ECO:0000313" key="3">
    <source>
        <dbReference type="Proteomes" id="UP001596036"/>
    </source>
</evidence>
<dbReference type="RefSeq" id="WP_386756152.1">
    <property type="nucleotide sequence ID" value="NZ_JBHSNM010000009.1"/>
</dbReference>
<dbReference type="Proteomes" id="UP001596036">
    <property type="component" value="Unassembled WGS sequence"/>
</dbReference>
<organism evidence="2 3">
    <name type="scientific">Lysobacter yangpyeongensis</name>
    <dbReference type="NCBI Taxonomy" id="346182"/>
    <lineage>
        <taxon>Bacteria</taxon>
        <taxon>Pseudomonadati</taxon>
        <taxon>Pseudomonadota</taxon>
        <taxon>Gammaproteobacteria</taxon>
        <taxon>Lysobacterales</taxon>
        <taxon>Lysobacteraceae</taxon>
        <taxon>Lysobacter</taxon>
    </lineage>
</organism>
<name>A0ABW0SR92_9GAMM</name>
<keyword evidence="2" id="KW-0479">Metal-binding</keyword>
<dbReference type="InterPro" id="IPR019401">
    <property type="entry name" value="Znf_CHCC"/>
</dbReference>
<comment type="caution">
    <text evidence="2">The sequence shown here is derived from an EMBL/GenBank/DDBJ whole genome shotgun (WGS) entry which is preliminary data.</text>
</comment>
<dbReference type="EMBL" id="JBHSNM010000009">
    <property type="protein sequence ID" value="MFC5571509.1"/>
    <property type="molecule type" value="Genomic_DNA"/>
</dbReference>
<dbReference type="GO" id="GO:0008270">
    <property type="term" value="F:zinc ion binding"/>
    <property type="evidence" value="ECO:0007669"/>
    <property type="project" value="UniProtKB-KW"/>
</dbReference>
<reference evidence="3" key="1">
    <citation type="journal article" date="2019" name="Int. J. Syst. Evol. Microbiol.">
        <title>The Global Catalogue of Microorganisms (GCM) 10K type strain sequencing project: providing services to taxonomists for standard genome sequencing and annotation.</title>
        <authorList>
            <consortium name="The Broad Institute Genomics Platform"/>
            <consortium name="The Broad Institute Genome Sequencing Center for Infectious Disease"/>
            <person name="Wu L."/>
            <person name="Ma J."/>
        </authorList>
    </citation>
    <scope>NUCLEOTIDE SEQUENCE [LARGE SCALE GENOMIC DNA]</scope>
    <source>
        <strain evidence="3">KACC 11407</strain>
    </source>
</reference>
<dbReference type="Pfam" id="PF10276">
    <property type="entry name" value="zf-CHCC"/>
    <property type="match status" value="1"/>
</dbReference>
<keyword evidence="2" id="KW-0862">Zinc</keyword>
<keyword evidence="3" id="KW-1185">Reference proteome</keyword>
<accession>A0ABW0SR92</accession>
<proteinExistence type="predicted"/>
<sequence>MTAAPLHPTQANAEKRYVVTRADLPLSCPLPSMALWNSHPRVYLPIEAERECQCPYCGAHFVLEDQPEA</sequence>
<feature type="domain" description="Zinc finger CHCC-type" evidence="1">
    <location>
        <begin position="38"/>
        <end position="61"/>
    </location>
</feature>
<gene>
    <name evidence="2" type="ORF">ACFPN1_15725</name>
</gene>
<evidence type="ECO:0000313" key="2">
    <source>
        <dbReference type="EMBL" id="MFC5571509.1"/>
    </source>
</evidence>
<keyword evidence="2" id="KW-0863">Zinc-finger</keyword>
<evidence type="ECO:0000259" key="1">
    <source>
        <dbReference type="Pfam" id="PF10276"/>
    </source>
</evidence>
<protein>
    <submittedName>
        <fullName evidence="2">Zinc-finger domain-containing protein</fullName>
    </submittedName>
</protein>
<dbReference type="Gene3D" id="2.60.260.40">
    <property type="entry name" value="q5lls5 like domains"/>
    <property type="match status" value="1"/>
</dbReference>